<name>A0ABP0TSP0_9BRYO</name>
<keyword evidence="6" id="KW-0333">Golgi apparatus</keyword>
<evidence type="ECO:0000256" key="6">
    <source>
        <dbReference type="RuleBase" id="RU367004"/>
    </source>
</evidence>
<keyword evidence="3 6" id="KW-0808">Transferase</keyword>
<dbReference type="InterPro" id="IPR004938">
    <property type="entry name" value="XG_FTase"/>
</dbReference>
<gene>
    <name evidence="8" type="ORF">CSSPTR1EN2_LOCUS7207</name>
</gene>
<dbReference type="PANTHER" id="PTHR31889:SF86">
    <property type="entry name" value="FUCOSYLTRANSFERASE"/>
    <property type="match status" value="1"/>
</dbReference>
<dbReference type="EC" id="2.4.1.-" evidence="6"/>
<protein>
    <recommendedName>
        <fullName evidence="6">Fucosyltransferase</fullName>
        <ecNumber evidence="6">2.4.1.-</ecNumber>
    </recommendedName>
</protein>
<evidence type="ECO:0000256" key="2">
    <source>
        <dbReference type="ARBA" id="ARBA00022676"/>
    </source>
</evidence>
<dbReference type="EMBL" id="OZ019906">
    <property type="protein sequence ID" value="CAK9204080.1"/>
    <property type="molecule type" value="Genomic_DNA"/>
</dbReference>
<dbReference type="Proteomes" id="UP001497512">
    <property type="component" value="Chromosome 14"/>
</dbReference>
<dbReference type="Pfam" id="PF03254">
    <property type="entry name" value="XG_FTase"/>
    <property type="match status" value="1"/>
</dbReference>
<evidence type="ECO:0000256" key="7">
    <source>
        <dbReference type="SAM" id="MobiDB-lite"/>
    </source>
</evidence>
<keyword evidence="5 6" id="KW-0961">Cell wall biogenesis/degradation</keyword>
<comment type="subcellular location">
    <subcellularLocation>
        <location evidence="6">Golgi apparatus</location>
        <location evidence="6">Golgi stack membrane</location>
        <topology evidence="6">Single-pass type II membrane protein</topology>
    </subcellularLocation>
</comment>
<keyword evidence="9" id="KW-1185">Reference proteome</keyword>
<evidence type="ECO:0000256" key="3">
    <source>
        <dbReference type="ARBA" id="ARBA00022679"/>
    </source>
</evidence>
<evidence type="ECO:0000313" key="8">
    <source>
        <dbReference type="EMBL" id="CAK9204080.1"/>
    </source>
</evidence>
<reference evidence="8" key="1">
    <citation type="submission" date="2024-02" db="EMBL/GenBank/DDBJ databases">
        <authorList>
            <consortium name="ELIXIR-Norway"/>
            <consortium name="Elixir Norway"/>
        </authorList>
    </citation>
    <scope>NUCLEOTIDE SEQUENCE</scope>
</reference>
<accession>A0ABP0TSP0</accession>
<evidence type="ECO:0000256" key="1">
    <source>
        <dbReference type="ARBA" id="ARBA00010481"/>
    </source>
</evidence>
<evidence type="ECO:0000256" key="5">
    <source>
        <dbReference type="ARBA" id="ARBA00023316"/>
    </source>
</evidence>
<feature type="compositionally biased region" description="Polar residues" evidence="7">
    <location>
        <begin position="433"/>
        <end position="473"/>
    </location>
</feature>
<feature type="region of interest" description="Disordered" evidence="7">
    <location>
        <begin position="433"/>
        <end position="476"/>
    </location>
</feature>
<comment type="similarity">
    <text evidence="1 6">Belongs to the glycosyltransferase 37 family.</text>
</comment>
<sequence>MTQWAFTTQGLMFGKGKFLRNKGVIMARRSPVMNKKGRFSCCRLLTLATIFGLASFLLLCSFISLQDYIPHVPNTSIYSHFLIPEELAVVEEEAFLEEPILDVPALIEAIRQAKTKALGGETTEVEFSEDEKEEWRYKNPCQSRIELEPFYERRKFVRHLKPNSKWNAVLKEYSELHRTCIRKFGGDLTNIFLNRNDAHGCKFAVAGGPEWVGLGNKILPTVSVLLYAVLTQRVLLVTKGSLLADIMCEPFEGSSWRIDPDERFTPIESHYEFWNSYETLEGELDNITTHHAHERSSLYAVGVAGWCQPVKRFFCDQEQSFYTEVPWLYFTSCLYFLPKLFAIPMFQPVLEDLFPDRMVATHLVRSTMLPSDEVWSRVLRADHVYLETADRRVGIQIRYRKGETQFGQLHTMVNSKLMQCAWSHGILPDVNNNPNPIQLVESSTTTADSSPTENQVLHSKHSSSANSLETSADSRQHRPPVTSIFITSLFSDLYDHLTQLYNRNLPPSGEHIGIIQLTHSNIQGTGVEEDIQALAEVMCLSFSDHLLVSPLSTFGGLAQAYGALTPWFLEFREDSNLPPCVRGQTVDPCYQDPEFAYFCPHDHSKFKLTQRNITVFVPYIQKCPSTDTPNGLQLITTLRLDI</sequence>
<dbReference type="PANTHER" id="PTHR31889">
    <property type="entry name" value="FUCOSYLTRANSFERASE 2-RELATED"/>
    <property type="match status" value="1"/>
</dbReference>
<keyword evidence="2 6" id="KW-0328">Glycosyltransferase</keyword>
<proteinExistence type="inferred from homology"/>
<evidence type="ECO:0000313" key="9">
    <source>
        <dbReference type="Proteomes" id="UP001497512"/>
    </source>
</evidence>
<organism evidence="8 9">
    <name type="scientific">Sphagnum troendelagicum</name>
    <dbReference type="NCBI Taxonomy" id="128251"/>
    <lineage>
        <taxon>Eukaryota</taxon>
        <taxon>Viridiplantae</taxon>
        <taxon>Streptophyta</taxon>
        <taxon>Embryophyta</taxon>
        <taxon>Bryophyta</taxon>
        <taxon>Sphagnophytina</taxon>
        <taxon>Sphagnopsida</taxon>
        <taxon>Sphagnales</taxon>
        <taxon>Sphagnaceae</taxon>
        <taxon>Sphagnum</taxon>
    </lineage>
</organism>
<evidence type="ECO:0000256" key="4">
    <source>
        <dbReference type="ARBA" id="ARBA00023180"/>
    </source>
</evidence>
<keyword evidence="4" id="KW-0325">Glycoprotein</keyword>
<comment type="function">
    <text evidence="6">May be involved in cell wall biosynthesis.</text>
</comment>